<dbReference type="HOGENOM" id="CLU_075129_0_0_1"/>
<dbReference type="GO" id="GO:0006396">
    <property type="term" value="P:RNA processing"/>
    <property type="evidence" value="ECO:0007669"/>
    <property type="project" value="TreeGrafter"/>
</dbReference>
<gene>
    <name evidence="5" type="ORF">M378DRAFT_983302</name>
</gene>
<name>A0A0C2XG34_AMAMK</name>
<feature type="region of interest" description="Disordered" evidence="3">
    <location>
        <begin position="130"/>
        <end position="165"/>
    </location>
</feature>
<comment type="subcellular location">
    <subcellularLocation>
        <location evidence="1">Nucleus</location>
        <location evidence="1">Nucleolus</location>
    </subcellularLocation>
</comment>
<organism evidence="5 6">
    <name type="scientific">Amanita muscaria (strain Koide BX008)</name>
    <dbReference type="NCBI Taxonomy" id="946122"/>
    <lineage>
        <taxon>Eukaryota</taxon>
        <taxon>Fungi</taxon>
        <taxon>Dikarya</taxon>
        <taxon>Basidiomycota</taxon>
        <taxon>Agaricomycotina</taxon>
        <taxon>Agaricomycetes</taxon>
        <taxon>Agaricomycetidae</taxon>
        <taxon>Agaricales</taxon>
        <taxon>Pluteineae</taxon>
        <taxon>Amanitaceae</taxon>
        <taxon>Amanita</taxon>
    </lineage>
</organism>
<dbReference type="InterPro" id="IPR039883">
    <property type="entry name" value="Fcf2/DNTTIP2"/>
</dbReference>
<feature type="domain" description="Fcf2 pre-rRNA processing C-terminal" evidence="4">
    <location>
        <begin position="159"/>
        <end position="262"/>
    </location>
</feature>
<dbReference type="InParanoid" id="A0A0C2XG34"/>
<evidence type="ECO:0000313" key="5">
    <source>
        <dbReference type="EMBL" id="KIL67848.1"/>
    </source>
</evidence>
<feature type="region of interest" description="Disordered" evidence="3">
    <location>
        <begin position="1"/>
        <end position="56"/>
    </location>
</feature>
<dbReference type="InterPro" id="IPR014810">
    <property type="entry name" value="Fcf2_C"/>
</dbReference>
<dbReference type="PANTHER" id="PTHR21686:SF12">
    <property type="entry name" value="DEOXYNUCLEOTIDYLTRANSFERASE TERMINAL-INTERACTING PROTEIN 2"/>
    <property type="match status" value="1"/>
</dbReference>
<sequence>MSPLSAKSKGKQKASEDEIKEEDEFSSSESSSSYSDSDSDPSLTSGDESSDDDVGKKLESSLKKAIKDAAREKAANGVDQTESDIIILDKKLPPLPRLDPGISSTYLQLDGQRVKLRDPDVDKAEKAASCFAPAPPLPPAELNKDGAPLTKKQKKELRRKTAGPDWFDLPAPLESELPRLYREVEALRLRNQLDPKRFYRKDEGEGRGIKGLPQYFAIGTVLPTETPFGTPSIDNIPKSHRKRTIVDELVDDAEAKSYAKKKFKNLQGVREAKGKNTLAAKKMLRKPKW</sequence>
<dbReference type="GO" id="GO:0005730">
    <property type="term" value="C:nucleolus"/>
    <property type="evidence" value="ECO:0007669"/>
    <property type="project" value="UniProtKB-SubCell"/>
</dbReference>
<evidence type="ECO:0000256" key="1">
    <source>
        <dbReference type="ARBA" id="ARBA00004604"/>
    </source>
</evidence>
<evidence type="ECO:0000259" key="4">
    <source>
        <dbReference type="Pfam" id="PF08698"/>
    </source>
</evidence>
<dbReference type="GO" id="GO:0003723">
    <property type="term" value="F:RNA binding"/>
    <property type="evidence" value="ECO:0007669"/>
    <property type="project" value="TreeGrafter"/>
</dbReference>
<keyword evidence="6" id="KW-1185">Reference proteome</keyword>
<accession>A0A0C2XG34</accession>
<dbReference type="Proteomes" id="UP000054549">
    <property type="component" value="Unassembled WGS sequence"/>
</dbReference>
<dbReference type="AlphaFoldDB" id="A0A0C2XG34"/>
<dbReference type="PANTHER" id="PTHR21686">
    <property type="entry name" value="DEOXYNUCLEOTIDYLTRANSFERASE TERMINAL-INTERACTING PROTEIN 2"/>
    <property type="match status" value="1"/>
</dbReference>
<feature type="compositionally biased region" description="Low complexity" evidence="3">
    <location>
        <begin position="27"/>
        <end position="47"/>
    </location>
</feature>
<evidence type="ECO:0000313" key="6">
    <source>
        <dbReference type="Proteomes" id="UP000054549"/>
    </source>
</evidence>
<dbReference type="STRING" id="946122.A0A0C2XG34"/>
<dbReference type="OrthoDB" id="427886at2759"/>
<dbReference type="EMBL" id="KN818230">
    <property type="protein sequence ID" value="KIL67848.1"/>
    <property type="molecule type" value="Genomic_DNA"/>
</dbReference>
<keyword evidence="2" id="KW-0539">Nucleus</keyword>
<protein>
    <recommendedName>
        <fullName evidence="4">Fcf2 pre-rRNA processing C-terminal domain-containing protein</fullName>
    </recommendedName>
</protein>
<evidence type="ECO:0000256" key="2">
    <source>
        <dbReference type="ARBA" id="ARBA00023242"/>
    </source>
</evidence>
<dbReference type="Pfam" id="PF08698">
    <property type="entry name" value="Fcf2"/>
    <property type="match status" value="1"/>
</dbReference>
<proteinExistence type="predicted"/>
<feature type="compositionally biased region" description="Basic residues" evidence="3">
    <location>
        <begin position="151"/>
        <end position="161"/>
    </location>
</feature>
<dbReference type="FunCoup" id="A0A0C2XG34">
    <property type="interactions" value="113"/>
</dbReference>
<reference evidence="5 6" key="1">
    <citation type="submission" date="2014-04" db="EMBL/GenBank/DDBJ databases">
        <title>Evolutionary Origins and Diversification of the Mycorrhizal Mutualists.</title>
        <authorList>
            <consortium name="DOE Joint Genome Institute"/>
            <consortium name="Mycorrhizal Genomics Consortium"/>
            <person name="Kohler A."/>
            <person name="Kuo A."/>
            <person name="Nagy L.G."/>
            <person name="Floudas D."/>
            <person name="Copeland A."/>
            <person name="Barry K.W."/>
            <person name="Cichocki N."/>
            <person name="Veneault-Fourrey C."/>
            <person name="LaButti K."/>
            <person name="Lindquist E.A."/>
            <person name="Lipzen A."/>
            <person name="Lundell T."/>
            <person name="Morin E."/>
            <person name="Murat C."/>
            <person name="Riley R."/>
            <person name="Ohm R."/>
            <person name="Sun H."/>
            <person name="Tunlid A."/>
            <person name="Henrissat B."/>
            <person name="Grigoriev I.V."/>
            <person name="Hibbett D.S."/>
            <person name="Martin F."/>
        </authorList>
    </citation>
    <scope>NUCLEOTIDE SEQUENCE [LARGE SCALE GENOMIC DNA]</scope>
    <source>
        <strain evidence="5 6">Koide BX008</strain>
    </source>
</reference>
<evidence type="ECO:0000256" key="3">
    <source>
        <dbReference type="SAM" id="MobiDB-lite"/>
    </source>
</evidence>